<comment type="subcellular location">
    <subcellularLocation>
        <location evidence="1">Membrane</location>
        <topology evidence="1">Single-pass membrane protein</topology>
    </subcellularLocation>
</comment>
<evidence type="ECO:0000256" key="7">
    <source>
        <dbReference type="ARBA" id="ARBA00022989"/>
    </source>
</evidence>
<dbReference type="PROSITE" id="PS50206">
    <property type="entry name" value="RHODANESE_3"/>
    <property type="match status" value="1"/>
</dbReference>
<dbReference type="Pfam" id="PF00581">
    <property type="entry name" value="Rhodanese"/>
    <property type="match status" value="1"/>
</dbReference>
<dbReference type="GO" id="GO:0008641">
    <property type="term" value="F:ubiquitin-like modifier activating enzyme activity"/>
    <property type="evidence" value="ECO:0007669"/>
    <property type="project" value="InterPro"/>
</dbReference>
<evidence type="ECO:0000256" key="5">
    <source>
        <dbReference type="ARBA" id="ARBA00022741"/>
    </source>
</evidence>
<dbReference type="Proteomes" id="UP000199398">
    <property type="component" value="Unassembled WGS sequence"/>
</dbReference>
<dbReference type="CDD" id="cd00757">
    <property type="entry name" value="ThiF_MoeB_HesA_family"/>
    <property type="match status" value="1"/>
</dbReference>
<keyword evidence="7" id="KW-1133">Transmembrane helix</keyword>
<dbReference type="InterPro" id="IPR045886">
    <property type="entry name" value="ThiF/MoeB/HesA"/>
</dbReference>
<organism evidence="14 15">
    <name type="scientific">Saccharopolyspora antimicrobica</name>
    <dbReference type="NCBI Taxonomy" id="455193"/>
    <lineage>
        <taxon>Bacteria</taxon>
        <taxon>Bacillati</taxon>
        <taxon>Actinomycetota</taxon>
        <taxon>Actinomycetes</taxon>
        <taxon>Pseudonocardiales</taxon>
        <taxon>Pseudonocardiaceae</taxon>
        <taxon>Saccharopolyspora</taxon>
    </lineage>
</organism>
<dbReference type="GO" id="GO:0004792">
    <property type="term" value="F:thiosulfate-cyanide sulfurtransferase activity"/>
    <property type="evidence" value="ECO:0007669"/>
    <property type="project" value="TreeGrafter"/>
</dbReference>
<evidence type="ECO:0000256" key="11">
    <source>
        <dbReference type="ARBA" id="ARBA00067503"/>
    </source>
</evidence>
<evidence type="ECO:0000256" key="10">
    <source>
        <dbReference type="ARBA" id="ARBA00060757"/>
    </source>
</evidence>
<dbReference type="AlphaFoldDB" id="A0A1I5A5F4"/>
<reference evidence="14 15" key="1">
    <citation type="submission" date="2016-10" db="EMBL/GenBank/DDBJ databases">
        <authorList>
            <person name="de Groot N.N."/>
        </authorList>
    </citation>
    <scope>NUCLEOTIDE SEQUENCE [LARGE SCALE GENOMIC DNA]</scope>
    <source>
        <strain evidence="14 15">CPCC 201259</strain>
    </source>
</reference>
<keyword evidence="5" id="KW-0547">Nucleotide-binding</keyword>
<evidence type="ECO:0000313" key="15">
    <source>
        <dbReference type="Proteomes" id="UP000199398"/>
    </source>
</evidence>
<dbReference type="OrthoDB" id="9804286at2"/>
<dbReference type="PANTHER" id="PTHR10953">
    <property type="entry name" value="UBIQUITIN-ACTIVATING ENZYME E1"/>
    <property type="match status" value="1"/>
</dbReference>
<evidence type="ECO:0000256" key="8">
    <source>
        <dbReference type="ARBA" id="ARBA00023136"/>
    </source>
</evidence>
<dbReference type="InterPro" id="IPR035985">
    <property type="entry name" value="Ubiquitin-activating_enz"/>
</dbReference>
<dbReference type="GO" id="GO:0005829">
    <property type="term" value="C:cytosol"/>
    <property type="evidence" value="ECO:0007669"/>
    <property type="project" value="TreeGrafter"/>
</dbReference>
<dbReference type="Pfam" id="PF00899">
    <property type="entry name" value="ThiF"/>
    <property type="match status" value="1"/>
</dbReference>
<dbReference type="InterPro" id="IPR036873">
    <property type="entry name" value="Rhodanese-like_dom_sf"/>
</dbReference>
<evidence type="ECO:0000256" key="3">
    <source>
        <dbReference type="ARBA" id="ARBA00022692"/>
    </source>
</evidence>
<evidence type="ECO:0000256" key="4">
    <source>
        <dbReference type="ARBA" id="ARBA00022695"/>
    </source>
</evidence>
<evidence type="ECO:0000256" key="9">
    <source>
        <dbReference type="ARBA" id="ARBA00023268"/>
    </source>
</evidence>
<dbReference type="Proteomes" id="UP000270697">
    <property type="component" value="Unassembled WGS sequence"/>
</dbReference>
<keyword evidence="16" id="KW-1185">Reference proteome</keyword>
<dbReference type="GO" id="GO:0016020">
    <property type="term" value="C:membrane"/>
    <property type="evidence" value="ECO:0007669"/>
    <property type="project" value="UniProtKB-SubCell"/>
</dbReference>
<dbReference type="Gene3D" id="3.40.250.10">
    <property type="entry name" value="Rhodanese-like domain"/>
    <property type="match status" value="1"/>
</dbReference>
<evidence type="ECO:0000259" key="12">
    <source>
        <dbReference type="PROSITE" id="PS50206"/>
    </source>
</evidence>
<dbReference type="GO" id="GO:0016779">
    <property type="term" value="F:nucleotidyltransferase activity"/>
    <property type="evidence" value="ECO:0007669"/>
    <property type="project" value="UniProtKB-KW"/>
</dbReference>
<evidence type="ECO:0000256" key="6">
    <source>
        <dbReference type="ARBA" id="ARBA00022840"/>
    </source>
</evidence>
<evidence type="ECO:0000313" key="14">
    <source>
        <dbReference type="EMBL" id="SFN57646.1"/>
    </source>
</evidence>
<dbReference type="Gene3D" id="3.40.50.720">
    <property type="entry name" value="NAD(P)-binding Rossmann-like Domain"/>
    <property type="match status" value="1"/>
</dbReference>
<feature type="domain" description="Rhodanese" evidence="12">
    <location>
        <begin position="298"/>
        <end position="388"/>
    </location>
</feature>
<keyword evidence="3" id="KW-0812">Transmembrane</keyword>
<evidence type="ECO:0000256" key="2">
    <source>
        <dbReference type="ARBA" id="ARBA00022679"/>
    </source>
</evidence>
<protein>
    <recommendedName>
        <fullName evidence="11">Probable adenylyltransferase/sulfurtransferase MoeZ</fullName>
    </recommendedName>
</protein>
<reference evidence="13 16" key="2">
    <citation type="submission" date="2018-10" db="EMBL/GenBank/DDBJ databases">
        <title>Sequencing the genomes of 1000 actinobacteria strains.</title>
        <authorList>
            <person name="Klenk H.-P."/>
        </authorList>
    </citation>
    <scope>NUCLEOTIDE SEQUENCE [LARGE SCALE GENOMIC DNA]</scope>
    <source>
        <strain evidence="13 16">DSM 45119</strain>
    </source>
</reference>
<dbReference type="NCBIfam" id="NF005902">
    <property type="entry name" value="PRK07878.1"/>
    <property type="match status" value="1"/>
</dbReference>
<keyword evidence="4 14" id="KW-0548">Nucleotidyltransferase</keyword>
<gene>
    <name evidence="13" type="ORF">ATL45_1549</name>
    <name evidence="14" type="ORF">SAMN05421805_105247</name>
</gene>
<dbReference type="InterPro" id="IPR001763">
    <property type="entry name" value="Rhodanese-like_dom"/>
</dbReference>
<accession>A0A1I5A5F4</accession>
<comment type="similarity">
    <text evidence="10">In the N-terminal section; belongs to the HesA/MoeB/ThiF family.</text>
</comment>
<evidence type="ECO:0000313" key="16">
    <source>
        <dbReference type="Proteomes" id="UP000270697"/>
    </source>
</evidence>
<evidence type="ECO:0000256" key="1">
    <source>
        <dbReference type="ARBA" id="ARBA00004167"/>
    </source>
</evidence>
<dbReference type="FunFam" id="3.40.250.10:FF:000025">
    <property type="entry name" value="Molybdopterin biosynthesis MoeZ"/>
    <property type="match status" value="1"/>
</dbReference>
<keyword evidence="6" id="KW-0067">ATP-binding</keyword>
<keyword evidence="9" id="KW-0511">Multifunctional enzyme</keyword>
<keyword evidence="2 14" id="KW-0808">Transferase</keyword>
<dbReference type="FunFam" id="3.40.50.720:FF:000033">
    <property type="entry name" value="Adenylyltransferase and sulfurtransferase MOCS3"/>
    <property type="match status" value="1"/>
</dbReference>
<proteinExistence type="inferred from homology"/>
<dbReference type="RefSeq" id="WP_093153143.1">
    <property type="nucleotide sequence ID" value="NZ_FOUP01000005.1"/>
</dbReference>
<dbReference type="CDD" id="cd00158">
    <property type="entry name" value="RHOD"/>
    <property type="match status" value="1"/>
</dbReference>
<dbReference type="STRING" id="455193.SAMN05421805_105247"/>
<dbReference type="PANTHER" id="PTHR10953:SF102">
    <property type="entry name" value="ADENYLYLTRANSFERASE AND SULFURTRANSFERASE MOCS3"/>
    <property type="match status" value="1"/>
</dbReference>
<keyword evidence="8" id="KW-0472">Membrane</keyword>
<dbReference type="GO" id="GO:0008146">
    <property type="term" value="F:sulfotransferase activity"/>
    <property type="evidence" value="ECO:0007669"/>
    <property type="project" value="TreeGrafter"/>
</dbReference>
<evidence type="ECO:0000313" key="13">
    <source>
        <dbReference type="EMBL" id="RKT83268.1"/>
    </source>
</evidence>
<sequence length="390" mass="42119">MSGATSLPPLVEPAAELTKEEVARYSRHLIIPDVGMDGQKRLKNAKVLVVGAGGLGSPALLYLAAAGVGTLGIVEFDEVDESNLHRQVIHGQSDLGRPKAESARDSIAEVNPYVKVVLHQTHLSSDNALDIFRDYDLILDGTDNFATRYLVNDAAVLLGKPYVWGSIFRFEGQASVFWDQHGPNYRDLYPEPPPPGMVPSCAEGGVLGVLCASIGSIMVNEAIKLITGIGETLLGRLMIYDALEMSYRTVKIRKDPNATPITELIDYEAFCGVVSSDAQEAAAKSTITPGELKEMFDSGEKFELIDVREPHEYEIVKIEGSKLIPKDRILSGEALSELPQDRKIVLHCKSGARSAETLAALHKAGFADAVHVGGGVLGWAKEVDPSLPTY</sequence>
<dbReference type="SUPFAM" id="SSF69572">
    <property type="entry name" value="Activating enzymes of the ubiquitin-like proteins"/>
    <property type="match status" value="1"/>
</dbReference>
<dbReference type="EMBL" id="RBXX01000002">
    <property type="protein sequence ID" value="RKT83268.1"/>
    <property type="molecule type" value="Genomic_DNA"/>
</dbReference>
<dbReference type="SMART" id="SM00450">
    <property type="entry name" value="RHOD"/>
    <property type="match status" value="1"/>
</dbReference>
<dbReference type="EMBL" id="FOUP01000005">
    <property type="protein sequence ID" value="SFN57646.1"/>
    <property type="molecule type" value="Genomic_DNA"/>
</dbReference>
<dbReference type="InterPro" id="IPR000594">
    <property type="entry name" value="ThiF_NAD_FAD-bd"/>
</dbReference>
<name>A0A1I5A5F4_9PSEU</name>
<dbReference type="GO" id="GO:0005524">
    <property type="term" value="F:ATP binding"/>
    <property type="evidence" value="ECO:0007669"/>
    <property type="project" value="UniProtKB-KW"/>
</dbReference>
<dbReference type="NCBIfam" id="NF004281">
    <property type="entry name" value="PRK05690.1"/>
    <property type="match status" value="1"/>
</dbReference>